<dbReference type="AlphaFoldDB" id="A0A1H6Z0M3"/>
<evidence type="ECO:0000313" key="3">
    <source>
        <dbReference type="Proteomes" id="UP000242930"/>
    </source>
</evidence>
<feature type="domain" description="Arc-like DNA binding" evidence="1">
    <location>
        <begin position="14"/>
        <end position="50"/>
    </location>
</feature>
<dbReference type="GO" id="GO:0003677">
    <property type="term" value="F:DNA binding"/>
    <property type="evidence" value="ECO:0007669"/>
    <property type="project" value="InterPro"/>
</dbReference>
<proteinExistence type="predicted"/>
<gene>
    <name evidence="2" type="ORF">SAMN05216201_109105</name>
</gene>
<dbReference type="InterPro" id="IPR013321">
    <property type="entry name" value="Arc_rbn_hlx_hlx"/>
</dbReference>
<dbReference type="InterPro" id="IPR005569">
    <property type="entry name" value="Arc_DNA-bd_dom"/>
</dbReference>
<dbReference type="SUPFAM" id="SSF47598">
    <property type="entry name" value="Ribbon-helix-helix"/>
    <property type="match status" value="1"/>
</dbReference>
<organism evidence="2 3">
    <name type="scientific">Pseudomonas linyingensis</name>
    <dbReference type="NCBI Taxonomy" id="915471"/>
    <lineage>
        <taxon>Bacteria</taxon>
        <taxon>Pseudomonadati</taxon>
        <taxon>Pseudomonadota</taxon>
        <taxon>Gammaproteobacteria</taxon>
        <taxon>Pseudomonadales</taxon>
        <taxon>Pseudomonadaceae</taxon>
        <taxon>Pseudomonas</taxon>
    </lineage>
</organism>
<dbReference type="Pfam" id="PF03869">
    <property type="entry name" value="Arc"/>
    <property type="match status" value="1"/>
</dbReference>
<dbReference type="Gene3D" id="1.10.1220.10">
    <property type="entry name" value="Met repressor-like"/>
    <property type="match status" value="1"/>
</dbReference>
<dbReference type="GO" id="GO:0006355">
    <property type="term" value="P:regulation of DNA-templated transcription"/>
    <property type="evidence" value="ECO:0007669"/>
    <property type="project" value="InterPro"/>
</dbReference>
<sequence length="138" mass="16002">MCYRIYAMSKIDLQVNFRMPADLKARLEAVAKENHRSLTAEIVARLEESLIPRTMDAIEAARPAELERELTDLSVQSYHLTYELSIIQKQIVQAETDEERFRLIRQADELSARIAEVEVLRMKKMQQVAMLKRNAAQP</sequence>
<keyword evidence="3" id="KW-1185">Reference proteome</keyword>
<protein>
    <submittedName>
        <fullName evidence="2">Arc-like DNA binding domain-containing protein</fullName>
    </submittedName>
</protein>
<dbReference type="InterPro" id="IPR010985">
    <property type="entry name" value="Ribbon_hlx_hlx"/>
</dbReference>
<dbReference type="Proteomes" id="UP000242930">
    <property type="component" value="Unassembled WGS sequence"/>
</dbReference>
<evidence type="ECO:0000259" key="1">
    <source>
        <dbReference type="Pfam" id="PF03869"/>
    </source>
</evidence>
<accession>A0A1H6Z0M3</accession>
<evidence type="ECO:0000313" key="2">
    <source>
        <dbReference type="EMBL" id="SEJ47073.1"/>
    </source>
</evidence>
<name>A0A1H6Z0M3_9PSED</name>
<reference evidence="3" key="1">
    <citation type="submission" date="2016-10" db="EMBL/GenBank/DDBJ databases">
        <authorList>
            <person name="Varghese N."/>
            <person name="Submissions S."/>
        </authorList>
    </citation>
    <scope>NUCLEOTIDE SEQUENCE [LARGE SCALE GENOMIC DNA]</scope>
    <source>
        <strain evidence="3">LMG 25967</strain>
    </source>
</reference>
<dbReference type="EMBL" id="FNZE01000009">
    <property type="protein sequence ID" value="SEJ47073.1"/>
    <property type="molecule type" value="Genomic_DNA"/>
</dbReference>